<evidence type="ECO:0000259" key="5">
    <source>
        <dbReference type="Pfam" id="PF00891"/>
    </source>
</evidence>
<keyword evidence="1" id="KW-0489">Methyltransferase</keyword>
<dbReference type="InterPro" id="IPR036388">
    <property type="entry name" value="WH-like_DNA-bd_sf"/>
</dbReference>
<dbReference type="Gene3D" id="3.40.50.150">
    <property type="entry name" value="Vaccinia Virus protein VP39"/>
    <property type="match status" value="1"/>
</dbReference>
<protein>
    <recommendedName>
        <fullName evidence="5">O-methyltransferase C-terminal domain-containing protein</fullName>
    </recommendedName>
</protein>
<gene>
    <name evidence="6" type="ORF">SI65_08570</name>
</gene>
<dbReference type="AlphaFoldDB" id="A0A1E3B6V1"/>
<dbReference type="Proteomes" id="UP000094569">
    <property type="component" value="Unassembled WGS sequence"/>
</dbReference>
<comment type="similarity">
    <text evidence="4">Belongs to the class I-like SAM-binding methyltransferase superfamily. Cation-independent O-methyltransferase family.</text>
</comment>
<evidence type="ECO:0000313" key="7">
    <source>
        <dbReference type="Proteomes" id="UP000094569"/>
    </source>
</evidence>
<dbReference type="SUPFAM" id="SSF53335">
    <property type="entry name" value="S-adenosyl-L-methionine-dependent methyltransferases"/>
    <property type="match status" value="1"/>
</dbReference>
<sequence length="432" mass="47682">MATPSPSHEQHTLSDLANVIASNATVVDEELGSKGLPPLDDETFPSSFPLLSPEGSRARFELLSAALTLFRLASGPSETLDHVTMQGFELGTIATLLRLRIPEHIPLGSAVSLQTLSQLTSIDLDLLTRLIRYAISIGFLSEPEPGLIRHSALSAATACDHNMRDSALWNVIVGAPGAIKMYESLQLDPTGRDNTKTGLSVAMEERGETRGTMWDYHALHPEDEVRFNNAMASTETVSIHACEHVVRGFDWSKVKTVVDVGGNEGHLCMTIIDTYPHITATIQDQARVVATSAPLLPPRYDNSITFKEHDFFHPQTTIADVYILRFILHDWPDDKARDIIRNLLPALKPGARILIVDHVVPSVGAGAQKVNRYMEQVVRRMDVTMFGLLAGRERSEEDFKRLFGEVESRLEYRGCTTPDGSSLSILEFQFTG</sequence>
<keyword evidence="2" id="KW-0808">Transferase</keyword>
<evidence type="ECO:0000256" key="2">
    <source>
        <dbReference type="ARBA" id="ARBA00022679"/>
    </source>
</evidence>
<dbReference type="InterPro" id="IPR036390">
    <property type="entry name" value="WH_DNA-bd_sf"/>
</dbReference>
<dbReference type="Gene3D" id="1.10.10.10">
    <property type="entry name" value="Winged helix-like DNA-binding domain superfamily/Winged helix DNA-binding domain"/>
    <property type="match status" value="1"/>
</dbReference>
<dbReference type="OrthoDB" id="1606438at2759"/>
<dbReference type="PANTHER" id="PTHR43712:SF5">
    <property type="entry name" value="O-METHYLTRANSFERASE ASQN-RELATED"/>
    <property type="match status" value="1"/>
</dbReference>
<dbReference type="PANTHER" id="PTHR43712">
    <property type="entry name" value="PUTATIVE (AFU_ORTHOLOGUE AFUA_4G14580)-RELATED"/>
    <property type="match status" value="1"/>
</dbReference>
<dbReference type="GO" id="GO:0032259">
    <property type="term" value="P:methylation"/>
    <property type="evidence" value="ECO:0007669"/>
    <property type="project" value="UniProtKB-KW"/>
</dbReference>
<dbReference type="STRING" id="573508.A0A1E3B6V1"/>
<reference evidence="6 7" key="1">
    <citation type="journal article" date="2016" name="BMC Genomics">
        <title>Comparative genomic and transcriptomic analyses of the Fuzhuan brick tea-fermentation fungus Aspergillus cristatus.</title>
        <authorList>
            <person name="Ge Y."/>
            <person name="Wang Y."/>
            <person name="Liu Y."/>
            <person name="Tan Y."/>
            <person name="Ren X."/>
            <person name="Zhang X."/>
            <person name="Hyde K.D."/>
            <person name="Liu Y."/>
            <person name="Liu Z."/>
        </authorList>
    </citation>
    <scope>NUCLEOTIDE SEQUENCE [LARGE SCALE GENOMIC DNA]</scope>
    <source>
        <strain evidence="6 7">GZAAS20.1005</strain>
    </source>
</reference>
<evidence type="ECO:0000256" key="3">
    <source>
        <dbReference type="ARBA" id="ARBA00022691"/>
    </source>
</evidence>
<keyword evidence="3" id="KW-0949">S-adenosyl-L-methionine</keyword>
<dbReference type="CDD" id="cd02440">
    <property type="entry name" value="AdoMet_MTases"/>
    <property type="match status" value="1"/>
</dbReference>
<dbReference type="SUPFAM" id="SSF46785">
    <property type="entry name" value="Winged helix' DNA-binding domain"/>
    <property type="match status" value="1"/>
</dbReference>
<accession>A0A1E3B6V1</accession>
<dbReference type="InterPro" id="IPR001077">
    <property type="entry name" value="COMT_C"/>
</dbReference>
<comment type="caution">
    <text evidence="6">The sequence shown here is derived from an EMBL/GenBank/DDBJ whole genome shotgun (WGS) entry which is preliminary data.</text>
</comment>
<proteinExistence type="inferred from homology"/>
<evidence type="ECO:0000256" key="1">
    <source>
        <dbReference type="ARBA" id="ARBA00022603"/>
    </source>
</evidence>
<dbReference type="VEuPathDB" id="FungiDB:SI65_08570"/>
<feature type="domain" description="O-methyltransferase C-terminal" evidence="5">
    <location>
        <begin position="212"/>
        <end position="405"/>
    </location>
</feature>
<name>A0A1E3B6V1_ASPCR</name>
<dbReference type="GO" id="GO:0008171">
    <property type="term" value="F:O-methyltransferase activity"/>
    <property type="evidence" value="ECO:0007669"/>
    <property type="project" value="InterPro"/>
</dbReference>
<dbReference type="GO" id="GO:0044550">
    <property type="term" value="P:secondary metabolite biosynthetic process"/>
    <property type="evidence" value="ECO:0007669"/>
    <property type="project" value="UniProtKB-ARBA"/>
</dbReference>
<dbReference type="InterPro" id="IPR016461">
    <property type="entry name" value="COMT-like"/>
</dbReference>
<keyword evidence="7" id="KW-1185">Reference proteome</keyword>
<evidence type="ECO:0000256" key="4">
    <source>
        <dbReference type="ARBA" id="ARBA00038277"/>
    </source>
</evidence>
<dbReference type="EMBL" id="JXNT01000013">
    <property type="protein sequence ID" value="ODM16136.1"/>
    <property type="molecule type" value="Genomic_DNA"/>
</dbReference>
<dbReference type="Pfam" id="PF00891">
    <property type="entry name" value="Methyltransf_2"/>
    <property type="match status" value="1"/>
</dbReference>
<evidence type="ECO:0000313" key="6">
    <source>
        <dbReference type="EMBL" id="ODM16136.1"/>
    </source>
</evidence>
<organism evidence="6 7">
    <name type="scientific">Aspergillus cristatus</name>
    <name type="common">Chinese Fuzhuan brick tea-fermentation fungus</name>
    <name type="synonym">Eurotium cristatum</name>
    <dbReference type="NCBI Taxonomy" id="573508"/>
    <lineage>
        <taxon>Eukaryota</taxon>
        <taxon>Fungi</taxon>
        <taxon>Dikarya</taxon>
        <taxon>Ascomycota</taxon>
        <taxon>Pezizomycotina</taxon>
        <taxon>Eurotiomycetes</taxon>
        <taxon>Eurotiomycetidae</taxon>
        <taxon>Eurotiales</taxon>
        <taxon>Aspergillaceae</taxon>
        <taxon>Aspergillus</taxon>
        <taxon>Aspergillus subgen. Aspergillus</taxon>
    </lineage>
</organism>
<dbReference type="InterPro" id="IPR029063">
    <property type="entry name" value="SAM-dependent_MTases_sf"/>
</dbReference>
<dbReference type="PROSITE" id="PS51683">
    <property type="entry name" value="SAM_OMT_II"/>
    <property type="match status" value="1"/>
</dbReference>